<reference evidence="1 2" key="1">
    <citation type="submission" date="2022-12" db="EMBL/GenBank/DDBJ databases">
        <title>Two new species, Stenotrophomonas aracearum and Stenotrophomonas oahuensis, isolated from Anthurium (Araceae family) in Hawaii.</title>
        <authorList>
            <person name="Chunag S.C."/>
            <person name="Dobhal S."/>
            <person name="Alvarez A."/>
            <person name="Arif M."/>
        </authorList>
    </citation>
    <scope>NUCLEOTIDE SEQUENCE [LARGE SCALE GENOMIC DNA]</scope>
    <source>
        <strain evidence="1 2">A5586</strain>
        <plasmid evidence="1 2">pST01</plasmid>
    </source>
</reference>
<name>A0ABY9YUY9_9GAMM</name>
<evidence type="ECO:0000313" key="1">
    <source>
        <dbReference type="EMBL" id="WNH54805.1"/>
    </source>
</evidence>
<proteinExistence type="predicted"/>
<dbReference type="Proteomes" id="UP001302072">
    <property type="component" value="Plasmid pST01"/>
</dbReference>
<organism evidence="1 2">
    <name type="scientific">Stenotrophomonas oahuensis</name>
    <dbReference type="NCBI Taxonomy" id="3003271"/>
    <lineage>
        <taxon>Bacteria</taxon>
        <taxon>Pseudomonadati</taxon>
        <taxon>Pseudomonadota</taxon>
        <taxon>Gammaproteobacteria</taxon>
        <taxon>Lysobacterales</taxon>
        <taxon>Lysobacteraceae</taxon>
        <taxon>Stenotrophomonas</taxon>
    </lineage>
</organism>
<accession>A0ABY9YUY9</accession>
<dbReference type="RefSeq" id="WP_311193882.1">
    <property type="nucleotide sequence ID" value="NZ_CP115542.1"/>
</dbReference>
<keyword evidence="1" id="KW-0614">Plasmid</keyword>
<dbReference type="EMBL" id="CP115542">
    <property type="protein sequence ID" value="WNH54805.1"/>
    <property type="molecule type" value="Genomic_DNA"/>
</dbReference>
<geneLocation type="plasmid" evidence="1 2">
    <name>pST01</name>
</geneLocation>
<keyword evidence="2" id="KW-1185">Reference proteome</keyword>
<gene>
    <name evidence="1" type="ORF">PDM29_20895</name>
</gene>
<protein>
    <submittedName>
        <fullName evidence="1">Uncharacterized protein</fullName>
    </submittedName>
</protein>
<evidence type="ECO:0000313" key="2">
    <source>
        <dbReference type="Proteomes" id="UP001302072"/>
    </source>
</evidence>
<sequence length="116" mass="13001">MVDAKAFADLIREFLHQFPERDRVDWAAAFEAGQQLIEMADSLDPSIEPKFHSFTAGQVVQMLSLFSRKDVEMPPADQPVVVIRHDPQGEAGPGLYARRNDEGFALHLDGVPGRRK</sequence>